<dbReference type="AlphaFoldDB" id="A0A818KN09"/>
<keyword evidence="1" id="KW-0472">Membrane</keyword>
<protein>
    <recommendedName>
        <fullName evidence="2">Shisa N-terminal domain-containing protein</fullName>
    </recommendedName>
</protein>
<keyword evidence="1" id="KW-0812">Transmembrane</keyword>
<evidence type="ECO:0000313" key="5">
    <source>
        <dbReference type="Proteomes" id="UP000663874"/>
    </source>
</evidence>
<evidence type="ECO:0000313" key="4">
    <source>
        <dbReference type="EMBL" id="CAF3556987.1"/>
    </source>
</evidence>
<gene>
    <name evidence="4" type="ORF">FNK824_LOCUS1252</name>
    <name evidence="3" type="ORF">SEV965_LOCUS21199</name>
</gene>
<dbReference type="InterPro" id="IPR053891">
    <property type="entry name" value="Shisa_N"/>
</dbReference>
<evidence type="ECO:0000259" key="2">
    <source>
        <dbReference type="Pfam" id="PF13908"/>
    </source>
</evidence>
<organism evidence="4 5">
    <name type="scientific">Rotaria sordida</name>
    <dbReference type="NCBI Taxonomy" id="392033"/>
    <lineage>
        <taxon>Eukaryota</taxon>
        <taxon>Metazoa</taxon>
        <taxon>Spiralia</taxon>
        <taxon>Gnathifera</taxon>
        <taxon>Rotifera</taxon>
        <taxon>Eurotatoria</taxon>
        <taxon>Bdelloidea</taxon>
        <taxon>Philodinida</taxon>
        <taxon>Philodinidae</taxon>
        <taxon>Rotaria</taxon>
    </lineage>
</organism>
<sequence>MNPEDQRTSCPGFLDEYGVWNNGFECPPLAGQIHICCGTESRRYCCTLENLHKTFSNSLNRLEQNSYSTIETSLFLTETKSSNILTLPIILTCILLLILIFLFILLSLFFWYRYQKHHNKQKREENLSTKTNLLIEHFPFSPPHHFFMNENNLHNNNNNNNNINKISHLHQQTKDTLTTTTITPSTTTSTSSTSGRIPSDIYFNDWKDFLIAGEQPMNMYPTMSSHSNELNNEHQYRHSNYLYHGKRQQHDAIV</sequence>
<keyword evidence="1" id="KW-1133">Transmembrane helix</keyword>
<reference evidence="4" key="1">
    <citation type="submission" date="2021-02" db="EMBL/GenBank/DDBJ databases">
        <authorList>
            <person name="Nowell W R."/>
        </authorList>
    </citation>
    <scope>NUCLEOTIDE SEQUENCE</scope>
</reference>
<proteinExistence type="predicted"/>
<dbReference type="Pfam" id="PF13908">
    <property type="entry name" value="Shisa_N"/>
    <property type="match status" value="1"/>
</dbReference>
<dbReference type="Proteomes" id="UP000663889">
    <property type="component" value="Unassembled WGS sequence"/>
</dbReference>
<comment type="caution">
    <text evidence="4">The sequence shown here is derived from an EMBL/GenBank/DDBJ whole genome shotgun (WGS) entry which is preliminary data.</text>
</comment>
<dbReference type="Proteomes" id="UP000663874">
    <property type="component" value="Unassembled WGS sequence"/>
</dbReference>
<dbReference type="EMBL" id="CAJNOU010001423">
    <property type="protein sequence ID" value="CAF1202005.1"/>
    <property type="molecule type" value="Genomic_DNA"/>
</dbReference>
<dbReference type="EMBL" id="CAJOBE010000062">
    <property type="protein sequence ID" value="CAF3556987.1"/>
    <property type="molecule type" value="Genomic_DNA"/>
</dbReference>
<name>A0A818KN09_9BILA</name>
<evidence type="ECO:0000313" key="3">
    <source>
        <dbReference type="EMBL" id="CAF1202005.1"/>
    </source>
</evidence>
<evidence type="ECO:0000256" key="1">
    <source>
        <dbReference type="SAM" id="Phobius"/>
    </source>
</evidence>
<feature type="domain" description="Shisa N-terminal" evidence="2">
    <location>
        <begin position="9"/>
        <end position="50"/>
    </location>
</feature>
<feature type="transmembrane region" description="Helical" evidence="1">
    <location>
        <begin position="84"/>
        <end position="112"/>
    </location>
</feature>
<accession>A0A818KN09</accession>